<dbReference type="InterPro" id="IPR050888">
    <property type="entry name" value="ZnF_C2H2-type_TF"/>
</dbReference>
<protein>
    <recommendedName>
        <fullName evidence="7">C2H2-type domain-containing protein</fullName>
    </recommendedName>
</protein>
<reference evidence="8 9" key="1">
    <citation type="submission" date="2019-10" db="EMBL/GenBank/DDBJ databases">
        <authorList>
            <person name="Palmer J.M."/>
        </authorList>
    </citation>
    <scope>NUCLEOTIDE SEQUENCE [LARGE SCALE GENOMIC DNA]</scope>
    <source>
        <strain evidence="8 9">TWF506</strain>
    </source>
</reference>
<keyword evidence="2" id="KW-0479">Metal-binding</keyword>
<dbReference type="InterPro" id="IPR013087">
    <property type="entry name" value="Znf_C2H2_type"/>
</dbReference>
<keyword evidence="9" id="KW-1185">Reference proteome</keyword>
<comment type="subcellular location">
    <subcellularLocation>
        <location evidence="1">Nucleus</location>
    </subcellularLocation>
</comment>
<accession>A0AAN8PQC8</accession>
<evidence type="ECO:0000313" key="8">
    <source>
        <dbReference type="EMBL" id="KAK6519762.1"/>
    </source>
</evidence>
<dbReference type="SMART" id="SM00355">
    <property type="entry name" value="ZnF_C2H2"/>
    <property type="match status" value="4"/>
</dbReference>
<evidence type="ECO:0000313" key="9">
    <source>
        <dbReference type="Proteomes" id="UP001307849"/>
    </source>
</evidence>
<dbReference type="GO" id="GO:0005634">
    <property type="term" value="C:nucleus"/>
    <property type="evidence" value="ECO:0007669"/>
    <property type="project" value="UniProtKB-SubCell"/>
</dbReference>
<dbReference type="EMBL" id="JAVHJM010000001">
    <property type="protein sequence ID" value="KAK6519762.1"/>
    <property type="molecule type" value="Genomic_DNA"/>
</dbReference>
<comment type="caution">
    <text evidence="8">The sequence shown here is derived from an EMBL/GenBank/DDBJ whole genome shotgun (WGS) entry which is preliminary data.</text>
</comment>
<organism evidence="8 9">
    <name type="scientific">Arthrobotrys conoides</name>
    <dbReference type="NCBI Taxonomy" id="74498"/>
    <lineage>
        <taxon>Eukaryota</taxon>
        <taxon>Fungi</taxon>
        <taxon>Dikarya</taxon>
        <taxon>Ascomycota</taxon>
        <taxon>Pezizomycotina</taxon>
        <taxon>Orbiliomycetes</taxon>
        <taxon>Orbiliales</taxon>
        <taxon>Orbiliaceae</taxon>
        <taxon>Arthrobotrys</taxon>
    </lineage>
</organism>
<dbReference type="Proteomes" id="UP001307849">
    <property type="component" value="Unassembled WGS sequence"/>
</dbReference>
<evidence type="ECO:0000256" key="2">
    <source>
        <dbReference type="ARBA" id="ARBA00022723"/>
    </source>
</evidence>
<evidence type="ECO:0000256" key="6">
    <source>
        <dbReference type="ARBA" id="ARBA00023242"/>
    </source>
</evidence>
<name>A0AAN8PQC8_9PEZI</name>
<evidence type="ECO:0000256" key="3">
    <source>
        <dbReference type="ARBA" id="ARBA00022737"/>
    </source>
</evidence>
<dbReference type="GO" id="GO:0008270">
    <property type="term" value="F:zinc ion binding"/>
    <property type="evidence" value="ECO:0007669"/>
    <property type="project" value="UniProtKB-KW"/>
</dbReference>
<dbReference type="AlphaFoldDB" id="A0AAN8PQC8"/>
<gene>
    <name evidence="8" type="ORF">TWF506_000060</name>
</gene>
<keyword evidence="3" id="KW-0677">Repeat</keyword>
<dbReference type="PANTHER" id="PTHR24406">
    <property type="entry name" value="TRANSCRIPTIONAL REPRESSOR CTCFL-RELATED"/>
    <property type="match status" value="1"/>
</dbReference>
<proteinExistence type="predicted"/>
<evidence type="ECO:0000259" key="7">
    <source>
        <dbReference type="PROSITE" id="PS00028"/>
    </source>
</evidence>
<evidence type="ECO:0000256" key="1">
    <source>
        <dbReference type="ARBA" id="ARBA00004123"/>
    </source>
</evidence>
<keyword evidence="5" id="KW-0862">Zinc</keyword>
<keyword evidence="4" id="KW-0863">Zinc-finger</keyword>
<dbReference type="PROSITE" id="PS00028">
    <property type="entry name" value="ZINC_FINGER_C2H2_1"/>
    <property type="match status" value="2"/>
</dbReference>
<sequence>MVFRPSICDHCTKAIATGEYLPLLHCCKCDEYFEGTEVYNVHILLHIWGAQGRGNPPSAPFACADCELDYYDEKGFNNHLKQHEMNQYGLRQQGSTANISTYKQKLRSRNNGVKTSPAIKDPNIKNDVIRICKDCGRDFASNKARKRHKCPNRYPCIGKKCRRTFKSLTGLTDHLESGACKSGYNREKISRLLCKRDTQGLITVPGAQKLLEAHYSSPSPPVVIDDLDSAMENLSLSSWGVLTPTSNRSEKSYEWIANEGVPLDNSDVISLASGDTFSDATPKSSGSSILISEPVKINPRQCQICFKIFKKVGHLQQHVQSAAHAPKIYHCQLSLLGLQPREPIKQFKTLSGLVSHVENGSCRGGMAAFDVAINMMGQLAREFGFSGSTDTQKRLTAVAANKR</sequence>
<feature type="domain" description="C2H2-type" evidence="7">
    <location>
        <begin position="302"/>
        <end position="324"/>
    </location>
</feature>
<evidence type="ECO:0000256" key="5">
    <source>
        <dbReference type="ARBA" id="ARBA00022833"/>
    </source>
</evidence>
<evidence type="ECO:0000256" key="4">
    <source>
        <dbReference type="ARBA" id="ARBA00022771"/>
    </source>
</evidence>
<feature type="domain" description="C2H2-type" evidence="7">
    <location>
        <begin position="63"/>
        <end position="83"/>
    </location>
</feature>
<keyword evidence="6" id="KW-0539">Nucleus</keyword>